<dbReference type="PANTHER" id="PTHR10582">
    <property type="entry name" value="TRANSIENT RECEPTOR POTENTIAL ION CHANNEL PROTEIN"/>
    <property type="match status" value="1"/>
</dbReference>
<keyword evidence="4 6" id="KW-1133">Transmembrane helix</keyword>
<dbReference type="Proteomes" id="UP000234323">
    <property type="component" value="Unassembled WGS sequence"/>
</dbReference>
<evidence type="ECO:0000256" key="3">
    <source>
        <dbReference type="ARBA" id="ARBA00022737"/>
    </source>
</evidence>
<dbReference type="Pfam" id="PF00520">
    <property type="entry name" value="Ion_trans"/>
    <property type="match status" value="1"/>
</dbReference>
<evidence type="ECO:0000259" key="7">
    <source>
        <dbReference type="Pfam" id="PF00520"/>
    </source>
</evidence>
<dbReference type="InterPro" id="IPR024862">
    <property type="entry name" value="TRPV"/>
</dbReference>
<accession>A0A2I1HAI6</accession>
<organism evidence="8 9">
    <name type="scientific">Rhizophagus irregularis</name>
    <dbReference type="NCBI Taxonomy" id="588596"/>
    <lineage>
        <taxon>Eukaryota</taxon>
        <taxon>Fungi</taxon>
        <taxon>Fungi incertae sedis</taxon>
        <taxon>Mucoromycota</taxon>
        <taxon>Glomeromycotina</taxon>
        <taxon>Glomeromycetes</taxon>
        <taxon>Glomerales</taxon>
        <taxon>Glomeraceae</taxon>
        <taxon>Rhizophagus</taxon>
    </lineage>
</organism>
<gene>
    <name evidence="8" type="ORF">RhiirA4_548963</name>
</gene>
<dbReference type="GO" id="GO:0005262">
    <property type="term" value="F:calcium channel activity"/>
    <property type="evidence" value="ECO:0007669"/>
    <property type="project" value="TreeGrafter"/>
</dbReference>
<keyword evidence="3" id="KW-0677">Repeat</keyword>
<dbReference type="EMBL" id="LLXI01001997">
    <property type="protein sequence ID" value="PKY55888.1"/>
    <property type="molecule type" value="Genomic_DNA"/>
</dbReference>
<dbReference type="InterPro" id="IPR005821">
    <property type="entry name" value="Ion_trans_dom"/>
</dbReference>
<keyword evidence="5 6" id="KW-0472">Membrane</keyword>
<comment type="subcellular location">
    <subcellularLocation>
        <location evidence="1">Membrane</location>
        <topology evidence="1">Multi-pass membrane protein</topology>
    </subcellularLocation>
</comment>
<evidence type="ECO:0000256" key="1">
    <source>
        <dbReference type="ARBA" id="ARBA00004141"/>
    </source>
</evidence>
<dbReference type="VEuPathDB" id="FungiDB:RhiirA1_451275"/>
<protein>
    <recommendedName>
        <fullName evidence="7">Ion transport domain-containing protein</fullName>
    </recommendedName>
</protein>
<dbReference type="SUPFAM" id="SSF101898">
    <property type="entry name" value="NHL repeat"/>
    <property type="match status" value="1"/>
</dbReference>
<keyword evidence="2 6" id="KW-0812">Transmembrane</keyword>
<keyword evidence="9" id="KW-1185">Reference proteome</keyword>
<evidence type="ECO:0000256" key="5">
    <source>
        <dbReference type="ARBA" id="ARBA00023136"/>
    </source>
</evidence>
<feature type="domain" description="Ion transport" evidence="7">
    <location>
        <begin position="727"/>
        <end position="991"/>
    </location>
</feature>
<reference evidence="8 9" key="1">
    <citation type="submission" date="2015-10" db="EMBL/GenBank/DDBJ databases">
        <title>Genome analyses suggest a sexual origin of heterokaryosis in a supposedly ancient asexual fungus.</title>
        <authorList>
            <person name="Ropars J."/>
            <person name="Sedzielewska K."/>
            <person name="Noel J."/>
            <person name="Charron P."/>
            <person name="Farinelli L."/>
            <person name="Marton T."/>
            <person name="Kruger M."/>
            <person name="Pelin A."/>
            <person name="Brachmann A."/>
            <person name="Corradi N."/>
        </authorList>
    </citation>
    <scope>NUCLEOTIDE SEQUENCE [LARGE SCALE GENOMIC DNA]</scope>
    <source>
        <strain evidence="8 9">A4</strain>
    </source>
</reference>
<feature type="transmembrane region" description="Helical" evidence="6">
    <location>
        <begin position="789"/>
        <end position="807"/>
    </location>
</feature>
<comment type="caution">
    <text evidence="8">The sequence shown here is derived from an EMBL/GenBank/DDBJ whole genome shotgun (WGS) entry which is preliminary data.</text>
</comment>
<dbReference type="GO" id="GO:0098703">
    <property type="term" value="P:calcium ion import across plasma membrane"/>
    <property type="evidence" value="ECO:0007669"/>
    <property type="project" value="TreeGrafter"/>
</dbReference>
<feature type="transmembrane region" description="Helical" evidence="6">
    <location>
        <begin position="854"/>
        <end position="873"/>
    </location>
</feature>
<evidence type="ECO:0000313" key="8">
    <source>
        <dbReference type="EMBL" id="PKY55888.1"/>
    </source>
</evidence>
<dbReference type="PANTHER" id="PTHR10582:SF2">
    <property type="entry name" value="INACTIVE"/>
    <property type="match status" value="1"/>
</dbReference>
<dbReference type="AlphaFoldDB" id="A0A2I1HAI6"/>
<evidence type="ECO:0000256" key="6">
    <source>
        <dbReference type="SAM" id="Phobius"/>
    </source>
</evidence>
<feature type="transmembrane region" description="Helical" evidence="6">
    <location>
        <begin position="721"/>
        <end position="743"/>
    </location>
</feature>
<feature type="transmembrane region" description="Helical" evidence="6">
    <location>
        <begin position="956"/>
        <end position="980"/>
    </location>
</feature>
<proteinExistence type="predicted"/>
<sequence>MDVHIIQIEYDKYKYFDHIGPRKAHNGEQISLVSLSPNGRYVVTYSYNDNSIEGWDVVNSKLVLTLEEINIKLPKESGFIDDIKINNSEIICYVLGSETKTFQMPNIKSPIRLNPPPKMQWPRINFTKNGNLAIFDNNKILVYSTHGKMLSSHELLLHNEVIRGVSIDENDNIWVISPNYLFHWDLAKFRFKFSYSLGFTAYRIDEVDERFTVISKGNSIVIKYNNEIAIFSEGVHFPIQNIKLKGTNIKKIELCKIQNDYLLAFNLPEKYENQNIFLYHITDINKQPIDVSEIFNKGHSDKLYEYNSDLEKAFGLVNGEFSCINVDFDQEFLDKVFFGSHDDYDDDYDDFVGWNNYLYQGSQRSYCNDTLAFPDMENLRKLVSKNCEYIDENEDIDFKNQKYKWRIDLKNKKLSVVHDQGILDSKNLDDNSWNLKWNWKILNNNALALRYYGNCTGDTVIIYNYDIKNKKIKIEYYYYKKGLVKINKEEFSKSILPIASDITDLDKDKIKIISNIISNIIEDDRCLAKYGQTLLPILIESSDSDLTCRMEDIYKKCMKLVKEDPKRNLKFLNIITSSMNKLYKSHFDYITRFNSEMFMILNPFNEWVNNGKDRSHFHTFSQEMAIIETRNSKFFKLFQSLISFDLTNTLRSFLISRKTIQYITLIVPYVDYSRYPSEYTWWKELFYPPSSVFIKTCKKKEFYTNWNGEAVIKFKWKTFGKAYYCLIWLLFMVFLVCFTIASYPTNSITKEIRIKLYQTSTVFGIFHLTHELRQFALDKKKYFFSRMNFFELSTYLSATIASIYWIKHDNIPDWALSISCLLLDLKFLLFFRAFEYTSIIFAIMFGVAKRVLPFLAVLAIIIASFAHAFFLLLHPENLLDSLKAQNPNDPNNPWTLSNTYNQVNENGNETLIIQVPSENTNLFYSYPTSLLATYLFLIGNQNSFSPWSPKPTIENAILFILMTVFSFIIVIYLMNLIIGLLGDEIKKNNDHALYYVQKAEIIAEIELFYLLPHQRRRRTWFPEIIYYSVSVEKARKHIREAIINGEWKMNDWPEMKQKISMLLSMDDTIVNQAV</sequence>
<evidence type="ECO:0000256" key="4">
    <source>
        <dbReference type="ARBA" id="ARBA00022989"/>
    </source>
</evidence>
<evidence type="ECO:0000313" key="9">
    <source>
        <dbReference type="Proteomes" id="UP000234323"/>
    </source>
</evidence>
<evidence type="ECO:0000256" key="2">
    <source>
        <dbReference type="ARBA" id="ARBA00022692"/>
    </source>
</evidence>
<name>A0A2I1HAI6_9GLOM</name>
<dbReference type="VEuPathDB" id="FungiDB:FUN_021227"/>
<dbReference type="VEuPathDB" id="FungiDB:RhiirFUN_019377"/>
<dbReference type="GO" id="GO:0005886">
    <property type="term" value="C:plasma membrane"/>
    <property type="evidence" value="ECO:0007669"/>
    <property type="project" value="TreeGrafter"/>
</dbReference>
<dbReference type="VEuPathDB" id="FungiDB:RhiirA1_436022"/>